<dbReference type="GO" id="GO:0019867">
    <property type="term" value="C:outer membrane"/>
    <property type="evidence" value="ECO:0007669"/>
    <property type="project" value="InterPro"/>
</dbReference>
<gene>
    <name evidence="8" type="ORF">CSW30_02110</name>
</gene>
<feature type="chain" id="PRO_5019252235" description="POTRA domain-containing protein" evidence="6">
    <location>
        <begin position="17"/>
        <end position="822"/>
    </location>
</feature>
<dbReference type="PROSITE" id="PS51779">
    <property type="entry name" value="POTRA"/>
    <property type="match status" value="1"/>
</dbReference>
<keyword evidence="4" id="KW-0472">Membrane</keyword>
<keyword evidence="2" id="KW-0812">Transmembrane</keyword>
<dbReference type="InterPro" id="IPR034746">
    <property type="entry name" value="POTRA"/>
</dbReference>
<dbReference type="InterPro" id="IPR039910">
    <property type="entry name" value="D15-like"/>
</dbReference>
<comment type="caution">
    <text evidence="8">The sequence shown here is derived from an EMBL/GenBank/DDBJ whole genome shotgun (WGS) entry which is preliminary data.</text>
</comment>
<dbReference type="InterPro" id="IPR010827">
    <property type="entry name" value="BamA/TamA_POTRA"/>
</dbReference>
<dbReference type="AlphaFoldDB" id="A0A430UT07"/>
<evidence type="ECO:0000256" key="5">
    <source>
        <dbReference type="ARBA" id="ARBA00023237"/>
    </source>
</evidence>
<dbReference type="Pfam" id="PF07244">
    <property type="entry name" value="POTRA"/>
    <property type="match status" value="2"/>
</dbReference>
<name>A0A430UT07_THESC</name>
<evidence type="ECO:0000313" key="8">
    <source>
        <dbReference type="EMBL" id="RTI11698.1"/>
    </source>
</evidence>
<evidence type="ECO:0000256" key="6">
    <source>
        <dbReference type="SAM" id="SignalP"/>
    </source>
</evidence>
<feature type="signal peptide" evidence="6">
    <location>
        <begin position="1"/>
        <end position="16"/>
    </location>
</feature>
<dbReference type="RefSeq" id="WP_126218283.1">
    <property type="nucleotide sequence ID" value="NZ_PEMG01000040.1"/>
</dbReference>
<protein>
    <recommendedName>
        <fullName evidence="7">POTRA domain-containing protein</fullName>
    </recommendedName>
</protein>
<sequence>MKRLFALVFLGLLALAAPIREVAVEGGDPVLQALARAALPFGAGDEPGDLEEARKAILATGYFQQVEVRLEGDVLWVRLTPYPPIGQVRVEGKAFPQEALLRFLEQNFAIGPEATYNPLRAQEAAKALAEAYRQNGFPFSPKVEVEAKEQAGKMALTFRVEESPEVKEVRLTGASLLPEAELLKALEPLKGPFDFAKYQEALKALGARYEKAGYRFSGPDPQGSRLEGGILTVAVRELKVVRIQGGGLDLTGFPLKPGDYLRYDLLLEGVQALSKKLSRVVNFNLTPEGEGVAVELQLGPEGGVIERVEISGNTAFPTEALLALLRLKPGEVYTPVLAQEDARRIATYYQEKGYEVADVRYSFQEGVFRLQVLELKIGGYRLEWQGDHRTQEEVILRELPKPGSLFSVPALRQGIARLMATGLLSEPPGVRLAPGEKEDQVVVVLSLKEARTGLFQPALGWSSLEGWSGSVSFKETNLFGLAHQVGVDLAFVQNDAKDNLSLSVSYAIPWLYLDYWDLKEVRTSLSFSLFSAPIGNNKLLDGSTDTGWEYTERRTGGGFSLSRPFSQDLENLRLSLGLSARRSVYALEVYDPKAPCDATGADATRPCDPPGSQTYKDSTYVNTLLPTPGWTLRLDTGLTYTDVDDPRFRTQGYEAGLSTGLGLSFPDTGGRSFFVPLVATGKTYLPLDEEKRQALAFRLSAGTLLGFPPESERFFLSGGGAEAFLLRGYEDRKYGGLSFATASVEYRYNFNLSPQGGTNLYGILFTDLGLADNTGGVKWGAGLGFQLDLDLFGALLPSLRLDYAFSPESPTGRLHFRIGPMF</sequence>
<dbReference type="InterPro" id="IPR000184">
    <property type="entry name" value="Bac_surfAg_D15"/>
</dbReference>
<evidence type="ECO:0000256" key="3">
    <source>
        <dbReference type="ARBA" id="ARBA00022729"/>
    </source>
</evidence>
<evidence type="ECO:0000313" key="9">
    <source>
        <dbReference type="Proteomes" id="UP000287173"/>
    </source>
</evidence>
<feature type="domain" description="POTRA" evidence="7">
    <location>
        <begin position="303"/>
        <end position="375"/>
    </location>
</feature>
<evidence type="ECO:0000256" key="1">
    <source>
        <dbReference type="ARBA" id="ARBA00004370"/>
    </source>
</evidence>
<dbReference type="PANTHER" id="PTHR12815">
    <property type="entry name" value="SORTING AND ASSEMBLY MACHINERY SAMM50 PROTEIN FAMILY MEMBER"/>
    <property type="match status" value="1"/>
</dbReference>
<accession>A0A430UT07</accession>
<organism evidence="8 9">
    <name type="scientific">Thermus scotoductus</name>
    <dbReference type="NCBI Taxonomy" id="37636"/>
    <lineage>
        <taxon>Bacteria</taxon>
        <taxon>Thermotogati</taxon>
        <taxon>Deinococcota</taxon>
        <taxon>Deinococci</taxon>
        <taxon>Thermales</taxon>
        <taxon>Thermaceae</taxon>
        <taxon>Thermus</taxon>
    </lineage>
</organism>
<evidence type="ECO:0000259" key="7">
    <source>
        <dbReference type="PROSITE" id="PS51779"/>
    </source>
</evidence>
<proteinExistence type="predicted"/>
<evidence type="ECO:0000256" key="4">
    <source>
        <dbReference type="ARBA" id="ARBA00023136"/>
    </source>
</evidence>
<dbReference type="Proteomes" id="UP000287173">
    <property type="component" value="Unassembled WGS sequence"/>
</dbReference>
<evidence type="ECO:0000256" key="2">
    <source>
        <dbReference type="ARBA" id="ARBA00022692"/>
    </source>
</evidence>
<dbReference type="Gene3D" id="2.40.160.50">
    <property type="entry name" value="membrane protein fhac: a member of the omp85/tpsb transporter family"/>
    <property type="match status" value="1"/>
</dbReference>
<keyword evidence="3 6" id="KW-0732">Signal</keyword>
<dbReference type="Pfam" id="PF01103">
    <property type="entry name" value="Omp85"/>
    <property type="match status" value="1"/>
</dbReference>
<keyword evidence="5" id="KW-0998">Cell outer membrane</keyword>
<reference evidence="8 9" key="1">
    <citation type="journal article" date="2019" name="Extremophiles">
        <title>Biogeography of thermophiles and predominance of Thermus scotoductus in domestic water heaters.</title>
        <authorList>
            <person name="Wilpiszeski R.L."/>
            <person name="Zhang Z."/>
            <person name="House C.H."/>
        </authorList>
    </citation>
    <scope>NUCLEOTIDE SEQUENCE [LARGE SCALE GENOMIC DNA]</scope>
    <source>
        <strain evidence="8 9">17_S17</strain>
    </source>
</reference>
<dbReference type="Gene3D" id="3.10.20.310">
    <property type="entry name" value="membrane protein fhac"/>
    <property type="match status" value="4"/>
</dbReference>
<comment type="subcellular location">
    <subcellularLocation>
        <location evidence="1">Membrane</location>
    </subcellularLocation>
</comment>
<dbReference type="PANTHER" id="PTHR12815:SF47">
    <property type="entry name" value="TRANSLOCATION AND ASSEMBLY MODULE SUBUNIT TAMA"/>
    <property type="match status" value="1"/>
</dbReference>
<dbReference type="EMBL" id="PEMG01000040">
    <property type="protein sequence ID" value="RTI11698.1"/>
    <property type="molecule type" value="Genomic_DNA"/>
</dbReference>